<dbReference type="OrthoDB" id="4074998at2"/>
<organism evidence="1 2">
    <name type="scientific">Saccharopolyspora rectivirgula</name>
    <dbReference type="NCBI Taxonomy" id="28042"/>
    <lineage>
        <taxon>Bacteria</taxon>
        <taxon>Bacillati</taxon>
        <taxon>Actinomycetota</taxon>
        <taxon>Actinomycetes</taxon>
        <taxon>Pseudonocardiales</taxon>
        <taxon>Pseudonocardiaceae</taxon>
        <taxon>Saccharopolyspora</taxon>
    </lineage>
</organism>
<dbReference type="AlphaFoldDB" id="A0A073B0M2"/>
<protein>
    <recommendedName>
        <fullName evidence="3">Transcriptional regulator</fullName>
    </recommendedName>
</protein>
<evidence type="ECO:0000313" key="2">
    <source>
        <dbReference type="Proteomes" id="UP000031419"/>
    </source>
</evidence>
<name>A0A073B0M2_9PSEU</name>
<dbReference type="EMBL" id="JNVU01000012">
    <property type="protein sequence ID" value="KEI45563.1"/>
    <property type="molecule type" value="Genomic_DNA"/>
</dbReference>
<dbReference type="eggNOG" id="COG0457">
    <property type="taxonomic scope" value="Bacteria"/>
</dbReference>
<dbReference type="Proteomes" id="UP000031419">
    <property type="component" value="Unassembled WGS sequence"/>
</dbReference>
<reference evidence="1 2" key="1">
    <citation type="submission" date="2014-06" db="EMBL/GenBank/DDBJ databases">
        <title>Saccharopolyspora rectivirgula DSM-43113 Genome sequencing.</title>
        <authorList>
            <person name="Barrera C."/>
            <person name="Millon L."/>
            <person name="Rognon B."/>
            <person name="Zaugg C."/>
            <person name="Monod M."/>
        </authorList>
    </citation>
    <scope>NUCLEOTIDE SEQUENCE [LARGE SCALE GENOMIC DNA]</scope>
    <source>
        <strain evidence="1 2">DSM 43113</strain>
    </source>
</reference>
<dbReference type="RefSeq" id="WP_029719843.1">
    <property type="nucleotide sequence ID" value="NZ_JNVU01000012.1"/>
</dbReference>
<dbReference type="STRING" id="28042.GU90_03795"/>
<evidence type="ECO:0008006" key="3">
    <source>
        <dbReference type="Google" id="ProtNLM"/>
    </source>
</evidence>
<keyword evidence="2" id="KW-1185">Reference proteome</keyword>
<dbReference type="InterPro" id="IPR011990">
    <property type="entry name" value="TPR-like_helical_dom_sf"/>
</dbReference>
<proteinExistence type="predicted"/>
<gene>
    <name evidence="1" type="ORF">GU90_03795</name>
</gene>
<evidence type="ECO:0000313" key="1">
    <source>
        <dbReference type="EMBL" id="KEI45563.1"/>
    </source>
</evidence>
<dbReference type="SUPFAM" id="SSF48452">
    <property type="entry name" value="TPR-like"/>
    <property type="match status" value="1"/>
</dbReference>
<sequence>MTSVDPVTGSNLLRHLRESRGWSWADLARALRETAGQLAVTSLTDRRVASIQRTVARWESPTDSTSPGERYQYLLAHLYARTASGTFALGPGSDFAALLDALRHFGSPEHRIRHLVEAVTRTATTSGGVDGDQASMPDEALVRQLADQVNGINSQIGSTPLVRLQLQLAPVVDTCQRMVRSEQHDDVLALATDAFALAARLAFETRDDEAAESLYREARETAGRLPNRRHRAAVLTSHAMVTLHATGNPEAAGQIARAAVTEAHRSDSYALRARAHAIHAEVSARAGQAHRALTALERAWTTVEQLAVDQRSSGFNADRLDGFDGLCALYVGDADHAHARLERSLATLTQPRDAVQRGIVGTDLALARLRLGDPAASVTLLHEAVDLAATTGGRVPAQRLRHARKVLRQAQAEAHLAELDDHIHDVLIGR</sequence>
<dbReference type="Gene3D" id="1.25.40.10">
    <property type="entry name" value="Tetratricopeptide repeat domain"/>
    <property type="match status" value="1"/>
</dbReference>
<comment type="caution">
    <text evidence="1">The sequence shown here is derived from an EMBL/GenBank/DDBJ whole genome shotgun (WGS) entry which is preliminary data.</text>
</comment>
<accession>A0A073B0M2</accession>